<sequence>MSFRSQLIHKIRTYYRETPTAIKCLGYLENKYPFVKPTIDHTAYRFVNFKDCDRFVKNADSKYVLGGHLVFPLKATDKFPKQANWYHHPFYSRMFVSFLDIMEKDEVTLKKQFNTRPLNTTSLNVNIKDIPDPITVPIPNLETYNILASQDQYLAWALTWGESINHLAFDLSAYPDPFEQIIKEMAHDLCLEMNTNIHNQGDPTIMVSNDLLLKQASTKSDLVNGIPKAYIEFICRLKDPLTGKPRDGFDTFSANGIFESTNYNFQAVS</sequence>
<dbReference type="PANTHER" id="PTHR31136">
    <property type="entry name" value="DUF1338 DOMAIN-CONTAINING PROTEIN"/>
    <property type="match status" value="1"/>
</dbReference>
<dbReference type="SMART" id="SM01150">
    <property type="entry name" value="DUF1338"/>
    <property type="match status" value="1"/>
</dbReference>
<keyword evidence="4" id="KW-0408">Iron</keyword>
<dbReference type="PANTHER" id="PTHR31136:SF5">
    <property type="entry name" value="2-OXOADIPATE DIOXYGENASE_DECARBOXYLASE, CHLOROPLASTIC"/>
    <property type="match status" value="1"/>
</dbReference>
<name>A0A6C0E8U4_9ZZZZ</name>
<dbReference type="Gene3D" id="3.10.180.50">
    <property type="match status" value="1"/>
</dbReference>
<accession>A0A6C0E8U4</accession>
<organism evidence="8">
    <name type="scientific">viral metagenome</name>
    <dbReference type="NCBI Taxonomy" id="1070528"/>
    <lineage>
        <taxon>unclassified sequences</taxon>
        <taxon>metagenomes</taxon>
        <taxon>organismal metagenomes</taxon>
    </lineage>
</organism>
<keyword evidence="3" id="KW-0560">Oxidoreductase</keyword>
<comment type="cofactor">
    <cofactor evidence="1">
        <name>Fe(2+)</name>
        <dbReference type="ChEBI" id="CHEBI:29033"/>
    </cofactor>
</comment>
<comment type="similarity">
    <text evidence="5">Belongs to the 2-oxoadipate dioxygenase/decarboxylase family.</text>
</comment>
<reference evidence="8" key="1">
    <citation type="journal article" date="2020" name="Nature">
        <title>Giant virus diversity and host interactions through global metagenomics.</title>
        <authorList>
            <person name="Schulz F."/>
            <person name="Roux S."/>
            <person name="Paez-Espino D."/>
            <person name="Jungbluth S."/>
            <person name="Walsh D.A."/>
            <person name="Denef V.J."/>
            <person name="McMahon K.D."/>
            <person name="Konstantinidis K.T."/>
            <person name="Eloe-Fadrosh E.A."/>
            <person name="Kyrpides N.C."/>
            <person name="Woyke T."/>
        </authorList>
    </citation>
    <scope>NUCLEOTIDE SEQUENCE</scope>
    <source>
        <strain evidence="8">GVMAG-M-3300023179-150</strain>
    </source>
</reference>
<evidence type="ECO:0000256" key="2">
    <source>
        <dbReference type="ARBA" id="ARBA00022964"/>
    </source>
</evidence>
<protein>
    <recommendedName>
        <fullName evidence="6">2-oxoadipate dioxygenase/decarboxylase</fullName>
        <ecNumber evidence="6">1.13.11.93</ecNumber>
    </recommendedName>
    <alternativeName>
        <fullName evidence="7">2-hydroxyglutarate synthase</fullName>
    </alternativeName>
</protein>
<dbReference type="InterPro" id="IPR009770">
    <property type="entry name" value="HGLS"/>
</dbReference>
<keyword evidence="2" id="KW-0223">Dioxygenase</keyword>
<dbReference type="EMBL" id="MN739749">
    <property type="protein sequence ID" value="QHT24823.1"/>
    <property type="molecule type" value="Genomic_DNA"/>
</dbReference>
<evidence type="ECO:0000256" key="4">
    <source>
        <dbReference type="ARBA" id="ARBA00023004"/>
    </source>
</evidence>
<evidence type="ECO:0000256" key="3">
    <source>
        <dbReference type="ARBA" id="ARBA00023002"/>
    </source>
</evidence>
<dbReference type="AlphaFoldDB" id="A0A6C0E8U4"/>
<dbReference type="GO" id="GO:0051213">
    <property type="term" value="F:dioxygenase activity"/>
    <property type="evidence" value="ECO:0007669"/>
    <property type="project" value="UniProtKB-KW"/>
</dbReference>
<evidence type="ECO:0000256" key="6">
    <source>
        <dbReference type="ARBA" id="ARBA00035023"/>
    </source>
</evidence>
<proteinExistence type="inferred from homology"/>
<evidence type="ECO:0000256" key="5">
    <source>
        <dbReference type="ARBA" id="ARBA00035013"/>
    </source>
</evidence>
<evidence type="ECO:0000256" key="7">
    <source>
        <dbReference type="ARBA" id="ARBA00035045"/>
    </source>
</evidence>
<dbReference type="EC" id="1.13.11.93" evidence="6"/>
<evidence type="ECO:0000256" key="1">
    <source>
        <dbReference type="ARBA" id="ARBA00001954"/>
    </source>
</evidence>
<evidence type="ECO:0000313" key="8">
    <source>
        <dbReference type="EMBL" id="QHT24823.1"/>
    </source>
</evidence>